<keyword evidence="2" id="KW-1185">Reference proteome</keyword>
<name>Q74MX3_NANEQ</name>
<organism evidence="1 2">
    <name type="scientific">Nanoarchaeum equitans (strain Kin4-M)</name>
    <dbReference type="NCBI Taxonomy" id="228908"/>
    <lineage>
        <taxon>Archaea</taxon>
        <taxon>Nanobdellota</taxon>
        <taxon>Candidatus Nanoarchaeia</taxon>
        <taxon>Nanoarchaeales</taxon>
        <taxon>Nanoarchaeaceae</taxon>
        <taxon>Nanoarchaeum</taxon>
    </lineage>
</organism>
<proteinExistence type="predicted"/>
<protein>
    <submittedName>
        <fullName evidence="1">NEQ514</fullName>
    </submittedName>
</protein>
<dbReference type="EMBL" id="AE017199">
    <property type="protein sequence ID" value="AAR39355.1"/>
    <property type="molecule type" value="Genomic_DNA"/>
</dbReference>
<evidence type="ECO:0000313" key="2">
    <source>
        <dbReference type="Proteomes" id="UP000000578"/>
    </source>
</evidence>
<accession>Q74MX3</accession>
<dbReference type="EnsemblBacteria" id="AAR39355">
    <property type="protein sequence ID" value="AAR39355"/>
    <property type="gene ID" value="NEQ514"/>
</dbReference>
<evidence type="ECO:0000313" key="1">
    <source>
        <dbReference type="EMBL" id="AAR39355.1"/>
    </source>
</evidence>
<dbReference type="Proteomes" id="UP000000578">
    <property type="component" value="Chromosome"/>
</dbReference>
<reference evidence="1 2" key="1">
    <citation type="journal article" date="2003" name="Proc. Natl. Acad. Sci. U.S.A.">
        <title>The genome of Nanoarchaeum equitans: insights into early archaeal evolution and derived parasitism.</title>
        <authorList>
            <person name="Waters E."/>
            <person name="Hohn M.J."/>
            <person name="Ahel I."/>
            <person name="Graham D.E."/>
            <person name="Adams M.D."/>
            <person name="Barnstead M."/>
            <person name="Beeson K.Y."/>
            <person name="Bibbs L."/>
            <person name="Bolanos R."/>
            <person name="Keller M."/>
            <person name="Kretz K."/>
            <person name="Lin X."/>
            <person name="Mathur E."/>
            <person name="Ni J."/>
            <person name="Podar M."/>
            <person name="Richardson T."/>
            <person name="Sutton G.G."/>
            <person name="Simon M."/>
            <person name="Soll D."/>
            <person name="Stetter K.O."/>
            <person name="Short J.M."/>
            <person name="Noordewier M."/>
        </authorList>
    </citation>
    <scope>NUCLEOTIDE SEQUENCE [LARGE SCALE GENOMIC DNA]</scope>
    <source>
        <strain evidence="1 2">Kin4-M</strain>
    </source>
</reference>
<sequence length="220" mass="26112">MNIDEIKGKLSKILGITKEELDVWLLLFALENIEEFLGFYYSKKMNIDFRKEIYSLRKELEKPKAISITDGSVKLVFKPNSSKTRIYIDAYIENNRYRVGEVIAKDHGLDIYPYKDAKTIEEKFGIPIIEKAKRALLETDIEKLGSKIRTAYEIKRPKETEKNIDKYLLEKFKDRDVIKAEELEEELKKFGLTLEEFREKLDSEFFREFYEIEPGVFKRI</sequence>
<dbReference type="KEGG" id="neq:NEQ514"/>
<dbReference type="BioCyc" id="NEQU228908:GJB6-546-MONOMER"/>
<gene>
    <name evidence="1" type="ordered locus">NEQ514</name>
</gene>
<dbReference type="AlphaFoldDB" id="Q74MX3"/>
<dbReference type="HOGENOM" id="CLU_1253612_0_0_2"/>
<dbReference type="STRING" id="228908.NEQ514"/>